<keyword evidence="1" id="KW-0472">Membrane</keyword>
<protein>
    <submittedName>
        <fullName evidence="2">Uncharacterized protein</fullName>
    </submittedName>
</protein>
<keyword evidence="1" id="KW-0812">Transmembrane</keyword>
<dbReference type="AlphaFoldDB" id="A0AAJ2QXX5"/>
<feature type="transmembrane region" description="Helical" evidence="1">
    <location>
        <begin position="118"/>
        <end position="135"/>
    </location>
</feature>
<comment type="caution">
    <text evidence="2">The sequence shown here is derived from an EMBL/GenBank/DDBJ whole genome shotgun (WGS) entry which is preliminary data.</text>
</comment>
<proteinExistence type="predicted"/>
<dbReference type="EMBL" id="JAWWMZ010000003">
    <property type="protein sequence ID" value="MDX4954096.1"/>
    <property type="molecule type" value="Genomic_DNA"/>
</dbReference>
<sequence>MRPVLCFGSEDGFGVPRWSQGWQGMTMRRCHSFPALEVRLHLTEIALCCAPWRFFITNFIRSFPQYILYTYYFLKRMMMQTLAITKMQVDVIMENLLSTKGILKLIILLKRNRRKIDAIAYNLFFVHLIFVTQYIENIKTNVSTEIK</sequence>
<dbReference type="RefSeq" id="WP_319073564.1">
    <property type="nucleotide sequence ID" value="NZ_JAWWMZ010000003.1"/>
</dbReference>
<reference evidence="2" key="1">
    <citation type="submission" date="2023-11" db="EMBL/GenBank/DDBJ databases">
        <title>Identification and selenium tolerance of Delftia acidovorans R3-25.</title>
        <authorList>
            <person name="Zhang S."/>
            <person name="Liu Y."/>
            <person name="Guo Y."/>
        </authorList>
    </citation>
    <scope>NUCLEOTIDE SEQUENCE</scope>
    <source>
        <strain evidence="2">R3-25</strain>
    </source>
</reference>
<dbReference type="Proteomes" id="UP001287445">
    <property type="component" value="Unassembled WGS sequence"/>
</dbReference>
<evidence type="ECO:0000313" key="3">
    <source>
        <dbReference type="Proteomes" id="UP001287445"/>
    </source>
</evidence>
<keyword evidence="1" id="KW-1133">Transmembrane helix</keyword>
<name>A0AAJ2QXX5_DELAC</name>
<gene>
    <name evidence="2" type="ORF">SGN30_11805</name>
</gene>
<accession>A0AAJ2QXX5</accession>
<evidence type="ECO:0000313" key="2">
    <source>
        <dbReference type="EMBL" id="MDX4954096.1"/>
    </source>
</evidence>
<evidence type="ECO:0000256" key="1">
    <source>
        <dbReference type="SAM" id="Phobius"/>
    </source>
</evidence>
<organism evidence="2 3">
    <name type="scientific">Delftia acidovorans</name>
    <name type="common">Pseudomonas acidovorans</name>
    <name type="synonym">Comamonas acidovorans</name>
    <dbReference type="NCBI Taxonomy" id="80866"/>
    <lineage>
        <taxon>Bacteria</taxon>
        <taxon>Pseudomonadati</taxon>
        <taxon>Pseudomonadota</taxon>
        <taxon>Betaproteobacteria</taxon>
        <taxon>Burkholderiales</taxon>
        <taxon>Comamonadaceae</taxon>
        <taxon>Delftia</taxon>
    </lineage>
</organism>